<name>A0ABY5H8W1_9PSED</name>
<keyword evidence="2" id="KW-0175">Coiled coil</keyword>
<dbReference type="InterPro" id="IPR050465">
    <property type="entry name" value="UPF0194_transport"/>
</dbReference>
<gene>
    <name evidence="5" type="ORF">KDW96_05105</name>
</gene>
<dbReference type="Pfam" id="PF25881">
    <property type="entry name" value="HH_YBHG"/>
    <property type="match status" value="1"/>
</dbReference>
<proteinExistence type="predicted"/>
<comment type="subcellular location">
    <subcellularLocation>
        <location evidence="1">Cell envelope</location>
    </subcellularLocation>
</comment>
<evidence type="ECO:0000259" key="4">
    <source>
        <dbReference type="Pfam" id="PF25881"/>
    </source>
</evidence>
<dbReference type="Gene3D" id="2.40.50.100">
    <property type="match status" value="1"/>
</dbReference>
<dbReference type="EMBL" id="CP073346">
    <property type="protein sequence ID" value="UTW08695.1"/>
    <property type="molecule type" value="Genomic_DNA"/>
</dbReference>
<dbReference type="PROSITE" id="PS51257">
    <property type="entry name" value="PROKAR_LIPOPROTEIN"/>
    <property type="match status" value="1"/>
</dbReference>
<keyword evidence="6" id="KW-1185">Reference proteome</keyword>
<evidence type="ECO:0000313" key="5">
    <source>
        <dbReference type="EMBL" id="UTW08695.1"/>
    </source>
</evidence>
<feature type="region of interest" description="Disordered" evidence="3">
    <location>
        <begin position="146"/>
        <end position="166"/>
    </location>
</feature>
<dbReference type="PANTHER" id="PTHR32347:SF29">
    <property type="entry name" value="UPF0194 MEMBRANE PROTEIN YBHG"/>
    <property type="match status" value="1"/>
</dbReference>
<accession>A0ABY5H8W1</accession>
<evidence type="ECO:0000256" key="3">
    <source>
        <dbReference type="SAM" id="MobiDB-lite"/>
    </source>
</evidence>
<dbReference type="Proteomes" id="UP001059672">
    <property type="component" value="Chromosome"/>
</dbReference>
<dbReference type="InterPro" id="IPR059052">
    <property type="entry name" value="HH_YbhG-like"/>
</dbReference>
<evidence type="ECO:0000256" key="1">
    <source>
        <dbReference type="ARBA" id="ARBA00004196"/>
    </source>
</evidence>
<evidence type="ECO:0000313" key="6">
    <source>
        <dbReference type="Proteomes" id="UP001059672"/>
    </source>
</evidence>
<protein>
    <submittedName>
        <fullName evidence="5">HlyD family efflux transporter periplasmic adaptor subunit</fullName>
    </submittedName>
</protein>
<reference evidence="5" key="1">
    <citation type="submission" date="2021-04" db="EMBL/GenBank/DDBJ databases">
        <title>Oceanospirillales bacteria with DddD are important DMSP degraders in coastal seawater.</title>
        <authorList>
            <person name="Liu J."/>
        </authorList>
    </citation>
    <scope>NUCLEOTIDE SEQUENCE</scope>
    <source>
        <strain evidence="5">D13-4</strain>
    </source>
</reference>
<evidence type="ECO:0000256" key="2">
    <source>
        <dbReference type="ARBA" id="ARBA00023054"/>
    </source>
</evidence>
<dbReference type="Gene3D" id="1.10.287.470">
    <property type="entry name" value="Helix hairpin bin"/>
    <property type="match status" value="2"/>
</dbReference>
<organism evidence="5 6">
    <name type="scientific">Pseudomonas benzenivorans</name>
    <dbReference type="NCBI Taxonomy" id="556533"/>
    <lineage>
        <taxon>Bacteria</taxon>
        <taxon>Pseudomonadati</taxon>
        <taxon>Pseudomonadota</taxon>
        <taxon>Gammaproteobacteria</taxon>
        <taxon>Pseudomonadales</taxon>
        <taxon>Pseudomonadaceae</taxon>
        <taxon>Pseudomonas</taxon>
    </lineage>
</organism>
<dbReference type="SUPFAM" id="SSF111369">
    <property type="entry name" value="HlyD-like secretion proteins"/>
    <property type="match status" value="1"/>
</dbReference>
<dbReference type="RefSeq" id="WP_255839354.1">
    <property type="nucleotide sequence ID" value="NZ_CP073346.1"/>
</dbReference>
<sequence length="318" mass="34612">MRTLLPCLLILGLFAGCERPNDAVLLGTLEWDRIGLPAEASEPILRWHVTEGERVEAGQLLLELDPRRQNARIAQARGEVALAEARLRELSNGARVEAIDAAQANLARNRAAQVDAERNFRRIATLHRRGLLAVAELDSARASRDQARAASRNAEAQLRELSNGTRPEQLEQASAALQAARGGLALLEVGREHLSLRAPRAGRVDALPFKPGDQPPGGAELVSLLVGEQPYARVYVPASLRAGMTLGDTLQVRVEGIEQPFTASVSSIRSEASFTPYFALSGDDASRLMYRAELRLQGEAARQLPAGLPVRAERQRHE</sequence>
<dbReference type="PANTHER" id="PTHR32347">
    <property type="entry name" value="EFFLUX SYSTEM COMPONENT YKNX-RELATED"/>
    <property type="match status" value="1"/>
</dbReference>
<feature type="domain" description="YbhG-like alpha-helical hairpin" evidence="4">
    <location>
        <begin position="67"/>
        <end position="189"/>
    </location>
</feature>